<feature type="compositionally biased region" description="Low complexity" evidence="11">
    <location>
        <begin position="1426"/>
        <end position="1438"/>
    </location>
</feature>
<dbReference type="PANTHER" id="PTHR12809:SF2">
    <property type="entry name" value="MEDIATOR OF RNA POLYMERASE II TRANSCRIPTION SUBUNIT 14"/>
    <property type="match status" value="1"/>
</dbReference>
<evidence type="ECO:0000259" key="16">
    <source>
        <dbReference type="Pfam" id="PF25065"/>
    </source>
</evidence>
<dbReference type="Proteomes" id="UP001152759">
    <property type="component" value="Chromosome 6"/>
</dbReference>
<name>A0A9P0AIT5_BEMTA</name>
<feature type="compositionally biased region" description="Pro residues" evidence="11">
    <location>
        <begin position="1468"/>
        <end position="1486"/>
    </location>
</feature>
<comment type="subunit">
    <text evidence="10">Component of the Mediator complex.</text>
</comment>
<dbReference type="InterPro" id="IPR055113">
    <property type="entry name" value="Med14_RM2"/>
</dbReference>
<dbReference type="Pfam" id="PF22981">
    <property type="entry name" value="RM2_Med14"/>
    <property type="match status" value="1"/>
</dbReference>
<keyword evidence="8 10" id="KW-0539">Nucleus</keyword>
<dbReference type="GO" id="GO:0006357">
    <property type="term" value="P:regulation of transcription by RNA polymerase II"/>
    <property type="evidence" value="ECO:0007669"/>
    <property type="project" value="InterPro"/>
</dbReference>
<reference evidence="19" key="1">
    <citation type="submission" date="2021-12" db="EMBL/GenBank/DDBJ databases">
        <authorList>
            <person name="King R."/>
        </authorList>
    </citation>
    <scope>NUCLEOTIDE SEQUENCE</scope>
</reference>
<dbReference type="InterPro" id="IPR056877">
    <property type="entry name" value="Med14_C"/>
</dbReference>
<feature type="compositionally biased region" description="Polar residues" evidence="11">
    <location>
        <begin position="994"/>
        <end position="1026"/>
    </location>
</feature>
<dbReference type="Pfam" id="PF22983">
    <property type="entry name" value="RM8_Med14"/>
    <property type="match status" value="1"/>
</dbReference>
<dbReference type="Pfam" id="PF25069">
    <property type="entry name" value="Med14_C"/>
    <property type="match status" value="1"/>
</dbReference>
<feature type="domain" description="Mediator of RNA polymerase II transcription subunit 14 RM8" evidence="14">
    <location>
        <begin position="1184"/>
        <end position="1261"/>
    </location>
</feature>
<sequence>MAPIPLEGVQTPVGNSLPQEGNRGNSISLTVLIEFIIQRTYHELTVLAELLPRKTDMERKIEIFNFSARTRQLFVRLLALVKWANSASKVDKSAQIMGYLDKQSLLFVETADMLARVARETVVHARLPNFHIPAAIEVLTTGTYSRLPACIRDKIVPAEPITAVEKRSTLLRLNQVIQHRLVTSNLLPQMRNLKIEFGRVTFHVQNEFEVSLTIMGDGPNIPWRLLDIIILVQDKETGDGKSLVHPLQVQYIHQLLQARLVDHPNPLAEVYHCLHFFCQSLQLEVLYSQTLRLIRDRLEGLISVDEYFPGKCLAVSYWRRLTAEDPRSELGYKLTVLVDVHDPARPLSVQHVPNLSSKESEITDKAIRSELLSMERLLVHTIYVRTKSRLIDLKTELQTILKDVECVLQGSPAILAVSVLTPCLRAEQLLITVDTHTGVLHCHVPQHKPPVIPDLQNALNSDHTRIPSLVSELRYWMTQRRCEKTLQHLPVTVHEKLPLLFHLDHPMTRISRHRMFITFHKHPNVILIVELKEKESCACEVDCKFYLALMKHSAVDEDAQDESIETEIPKLYLKLQTLIQLDNFLATHGPFTSVDEQQADKLGVKRKNPGGKIESSPKRTRHPAYFIPELAHVVALCDERMPFVSLAQELTNQNVAHQGVQGEACATTQVLKLLQLPSPTGIDSSSVGWRSLLKRMLSVSLRTCAKGAGRCWMAEFVFYGSPVVSTYSKEQGMRRPVYFQYEMSTPEKTVEHLLNDWARIVHLYTIVEELAEYFKTDKYAHMAGYISIKSFSYCKLVFCYGPQRLLTANIQWNTQDKAFSLIFGTTNNALNPHTIVRAQMEAFLNRTRNLAQLIHMLVQTYQPLLSLSKLPTMPQLGAHNSRPQVPVVTFTVVPISAQVVRVVYLGFYCLELRFEGDDELTIRDGAYSRFDRTNVINDFLPTPGLKAFLSKYIVEGAAMRRHSKSEDDNNPPSPVSVDPTESSGLRFQHPLTPPSGSNPHTPASPHPTSISQQQHPTYTASPATSFSLASPPSSINPSPSMLAHASPGSALAPSPMPTSSPGPGPIGLSPASSFMPTGHNDGSPFPSTGQNIAASPASNWPGSPSMPRSSPARPVHTALHSPDHKTTVTRQIPTRVGVGSVPSVLTYEALDVICSPSPFPQGLPGPSLCPLERFLGCVYMRRHLQRSIQTEENVSRTLIAVPCTEPGVVHFKVETLQCRVMLNSQHLQSLHIKISPTPEHPELWNADDLLILEKFFDTRAAAAPYKPNAILGFARMLNVSYNVLKDFISIMRLELVPGLVQQNGLKWAVQWSLTIPGSATPIVPTGMAAIIICRNKILFFLQITRVGVNWEAPSLVLPLVYDTTTNITQLAEKRDAGPATAASAASLHMKRFSEFNVNLTECSIFPAVRDLLANFTLPSENLQMAQSPSQGPSPVVGPNQGQMHSPMSGVVGMPPNQVQGPGGIVGGPGPPQGYPVSMPPMGPPWEPWDLPNL</sequence>
<keyword evidence="7 10" id="KW-0804">Transcription</keyword>
<feature type="compositionally biased region" description="Pro residues" evidence="11">
    <location>
        <begin position="1054"/>
        <end position="1064"/>
    </location>
</feature>
<evidence type="ECO:0000256" key="4">
    <source>
        <dbReference type="ARBA" id="ARBA00022737"/>
    </source>
</evidence>
<feature type="region of interest" description="Disordered" evidence="11">
    <location>
        <begin position="599"/>
        <end position="618"/>
    </location>
</feature>
<evidence type="ECO:0000313" key="19">
    <source>
        <dbReference type="EMBL" id="CAH0392197.1"/>
    </source>
</evidence>
<dbReference type="GO" id="GO:0070847">
    <property type="term" value="C:core mediator complex"/>
    <property type="evidence" value="ECO:0007669"/>
    <property type="project" value="TreeGrafter"/>
</dbReference>
<feature type="domain" description="Mediator of RNA polymerase II transcription subunit 14 RM6" evidence="15">
    <location>
        <begin position="784"/>
        <end position="846"/>
    </location>
</feature>
<feature type="domain" description="Mediator of RNA polymerase II transcription subunit 14 RM3" evidence="16">
    <location>
        <begin position="375"/>
        <end position="482"/>
    </location>
</feature>
<dbReference type="KEGG" id="btab:109036970"/>
<dbReference type="InterPro" id="IPR055122">
    <property type="entry name" value="Med14_N"/>
</dbReference>
<keyword evidence="5 10" id="KW-0805">Transcription regulation</keyword>
<dbReference type="Pfam" id="PF22984">
    <property type="entry name" value="RM6_Med14"/>
    <property type="match status" value="1"/>
</dbReference>
<comment type="similarity">
    <text evidence="2 10">Belongs to the Mediator complex subunit 14 family.</text>
</comment>
<dbReference type="GO" id="GO:0016592">
    <property type="term" value="C:mediator complex"/>
    <property type="evidence" value="ECO:0007669"/>
    <property type="project" value="UniProtKB-UniRule"/>
</dbReference>
<evidence type="ECO:0000256" key="1">
    <source>
        <dbReference type="ARBA" id="ARBA00004123"/>
    </source>
</evidence>
<dbReference type="GO" id="GO:0003712">
    <property type="term" value="F:transcription coregulator activity"/>
    <property type="evidence" value="ECO:0007669"/>
    <property type="project" value="UniProtKB-UniRule"/>
</dbReference>
<evidence type="ECO:0000256" key="5">
    <source>
        <dbReference type="ARBA" id="ARBA00023015"/>
    </source>
</evidence>
<evidence type="ECO:0000259" key="13">
    <source>
        <dbReference type="Pfam" id="PF22981"/>
    </source>
</evidence>
<comment type="function">
    <text evidence="10">Component of the Mediator complex, a coactivator involved in the regulated transcription of nearly all RNA polymerase II-dependent genes. Mediator functions as a bridge to convey information from gene-specific regulatory proteins to the basal RNA polymerase II transcription machinery. Mediator is recruited to promoters by direct interactions with regulatory proteins and serves as a scaffold for the assembly of a functional preinitiation complex with RNA polymerase II and the general transcription factors.</text>
</comment>
<keyword evidence="20" id="KW-1185">Reference proteome</keyword>
<evidence type="ECO:0000259" key="12">
    <source>
        <dbReference type="Pfam" id="PF08638"/>
    </source>
</evidence>
<evidence type="ECO:0000256" key="9">
    <source>
        <dbReference type="ARBA" id="ARBA00032007"/>
    </source>
</evidence>
<keyword evidence="4" id="KW-0677">Repeat</keyword>
<feature type="domain" description="Mediator of RNA polymerase II transcription subunit 14 RM5" evidence="17">
    <location>
        <begin position="655"/>
        <end position="746"/>
    </location>
</feature>
<evidence type="ECO:0000256" key="7">
    <source>
        <dbReference type="ARBA" id="ARBA00023163"/>
    </source>
</evidence>
<feature type="compositionally biased region" description="Low complexity" evidence="11">
    <location>
        <begin position="1027"/>
        <end position="1040"/>
    </location>
</feature>
<evidence type="ECO:0000259" key="15">
    <source>
        <dbReference type="Pfam" id="PF22984"/>
    </source>
</evidence>
<dbReference type="InterPro" id="IPR056879">
    <property type="entry name" value="RM3_Med14"/>
</dbReference>
<evidence type="ECO:0000313" key="20">
    <source>
        <dbReference type="Proteomes" id="UP001152759"/>
    </source>
</evidence>
<proteinExistence type="inferred from homology"/>
<dbReference type="InterPro" id="IPR056878">
    <property type="entry name" value="RM5_Med14"/>
</dbReference>
<evidence type="ECO:0000256" key="2">
    <source>
        <dbReference type="ARBA" id="ARBA00007813"/>
    </source>
</evidence>
<gene>
    <name evidence="19" type="ORF">BEMITA_LOCUS10741</name>
</gene>
<dbReference type="Pfam" id="PF08638">
    <property type="entry name" value="Med14"/>
    <property type="match status" value="1"/>
</dbReference>
<dbReference type="InterPro" id="IPR055107">
    <property type="entry name" value="Med14_RM8"/>
</dbReference>
<feature type="compositionally biased region" description="Polar residues" evidence="11">
    <location>
        <begin position="1085"/>
        <end position="1100"/>
    </location>
</feature>
<keyword evidence="6 10" id="KW-0010">Activator</keyword>
<dbReference type="EMBL" id="OU963867">
    <property type="protein sequence ID" value="CAH0392197.1"/>
    <property type="molecule type" value="Genomic_DNA"/>
</dbReference>
<feature type="region of interest" description="Disordered" evidence="11">
    <location>
        <begin position="960"/>
        <end position="1127"/>
    </location>
</feature>
<organism evidence="19 20">
    <name type="scientific">Bemisia tabaci</name>
    <name type="common">Sweetpotato whitefly</name>
    <name type="synonym">Aleurodes tabaci</name>
    <dbReference type="NCBI Taxonomy" id="7038"/>
    <lineage>
        <taxon>Eukaryota</taxon>
        <taxon>Metazoa</taxon>
        <taxon>Ecdysozoa</taxon>
        <taxon>Arthropoda</taxon>
        <taxon>Hexapoda</taxon>
        <taxon>Insecta</taxon>
        <taxon>Pterygota</taxon>
        <taxon>Neoptera</taxon>
        <taxon>Paraneoptera</taxon>
        <taxon>Hemiptera</taxon>
        <taxon>Sternorrhyncha</taxon>
        <taxon>Aleyrodoidea</taxon>
        <taxon>Aleyrodidae</taxon>
        <taxon>Aleyrodinae</taxon>
        <taxon>Bemisia</taxon>
    </lineage>
</organism>
<dbReference type="InterPro" id="IPR055114">
    <property type="entry name" value="Med14_RM6"/>
</dbReference>
<evidence type="ECO:0000256" key="8">
    <source>
        <dbReference type="ARBA" id="ARBA00023242"/>
    </source>
</evidence>
<feature type="compositionally biased region" description="Low complexity" evidence="11">
    <location>
        <begin position="1101"/>
        <end position="1114"/>
    </location>
</feature>
<evidence type="ECO:0000256" key="10">
    <source>
        <dbReference type="RuleBase" id="RU365082"/>
    </source>
</evidence>
<evidence type="ECO:0000259" key="18">
    <source>
        <dbReference type="Pfam" id="PF25069"/>
    </source>
</evidence>
<evidence type="ECO:0000256" key="3">
    <source>
        <dbReference type="ARBA" id="ARBA00019619"/>
    </source>
</evidence>
<dbReference type="Pfam" id="PF25065">
    <property type="entry name" value="RM3_Med14"/>
    <property type="match status" value="1"/>
</dbReference>
<evidence type="ECO:0000259" key="17">
    <source>
        <dbReference type="Pfam" id="PF25067"/>
    </source>
</evidence>
<accession>A0A9P0AIT5</accession>
<dbReference type="InterPro" id="IPR013947">
    <property type="entry name" value="Mediator_Med14"/>
</dbReference>
<evidence type="ECO:0000259" key="14">
    <source>
        <dbReference type="Pfam" id="PF22983"/>
    </source>
</evidence>
<protein>
    <recommendedName>
        <fullName evidence="3 10">Mediator of RNA polymerase II transcription subunit 14</fullName>
    </recommendedName>
    <alternativeName>
        <fullName evidence="9 10">Mediator complex subunit 14</fullName>
    </alternativeName>
</protein>
<feature type="region of interest" description="Disordered" evidence="11">
    <location>
        <begin position="1423"/>
        <end position="1493"/>
    </location>
</feature>
<feature type="domain" description="Mediator of RNA polymerase II transcription subunit 14 RM2" evidence="13">
    <location>
        <begin position="294"/>
        <end position="372"/>
    </location>
</feature>
<dbReference type="Pfam" id="PF25067">
    <property type="entry name" value="RM5_Med14"/>
    <property type="match status" value="1"/>
</dbReference>
<dbReference type="PANTHER" id="PTHR12809">
    <property type="entry name" value="MEDIATOR COMPLEX SUBUNIT"/>
    <property type="match status" value="1"/>
</dbReference>
<feature type="domain" description="Mediator complex subunit MED14 N-terminal" evidence="12">
    <location>
        <begin position="27"/>
        <end position="216"/>
    </location>
</feature>
<evidence type="ECO:0000256" key="6">
    <source>
        <dbReference type="ARBA" id="ARBA00023159"/>
    </source>
</evidence>
<comment type="subcellular location">
    <subcellularLocation>
        <location evidence="1 10">Nucleus</location>
    </subcellularLocation>
</comment>
<evidence type="ECO:0000256" key="11">
    <source>
        <dbReference type="SAM" id="MobiDB-lite"/>
    </source>
</evidence>
<feature type="domain" description="Mediator of RNA polymerase II transcription subunit 14 C-terminal" evidence="18">
    <location>
        <begin position="1277"/>
        <end position="1418"/>
    </location>
</feature>